<sequence length="84" mass="8961">MQHTHGAPLSYQAAWPLDDVGPNGQRIGNDWHPVLSERPVSPIRGAPGLPAWSPVPERTSWLQLLEVGLVAAADSIDCLGSGSR</sequence>
<dbReference type="EMBL" id="JARVKF010000393">
    <property type="protein sequence ID" value="KAK9418204.1"/>
    <property type="molecule type" value="Genomic_DNA"/>
</dbReference>
<accession>A0ABR2UU72</accession>
<dbReference type="Proteomes" id="UP001408356">
    <property type="component" value="Unassembled WGS sequence"/>
</dbReference>
<protein>
    <submittedName>
        <fullName evidence="1">Uncharacterized protein</fullName>
    </submittedName>
</protein>
<gene>
    <name evidence="1" type="ORF">SUNI508_08398</name>
</gene>
<evidence type="ECO:0000313" key="2">
    <source>
        <dbReference type="Proteomes" id="UP001408356"/>
    </source>
</evidence>
<evidence type="ECO:0000313" key="1">
    <source>
        <dbReference type="EMBL" id="KAK9418204.1"/>
    </source>
</evidence>
<proteinExistence type="predicted"/>
<comment type="caution">
    <text evidence="1">The sequence shown here is derived from an EMBL/GenBank/DDBJ whole genome shotgun (WGS) entry which is preliminary data.</text>
</comment>
<reference evidence="1 2" key="1">
    <citation type="journal article" date="2024" name="J. Plant Pathol.">
        <title>Sequence and assembly of the genome of Seiridium unicorne, isolate CBS 538.82, causal agent of cypress canker disease.</title>
        <authorList>
            <person name="Scali E."/>
            <person name="Rocca G.D."/>
            <person name="Danti R."/>
            <person name="Garbelotto M."/>
            <person name="Barberini S."/>
            <person name="Baroncelli R."/>
            <person name="Emiliani G."/>
        </authorList>
    </citation>
    <scope>NUCLEOTIDE SEQUENCE [LARGE SCALE GENOMIC DNA]</scope>
    <source>
        <strain evidence="1 2">BM-138-508</strain>
    </source>
</reference>
<name>A0ABR2UU72_9PEZI</name>
<keyword evidence="2" id="KW-1185">Reference proteome</keyword>
<organism evidence="1 2">
    <name type="scientific">Seiridium unicorne</name>
    <dbReference type="NCBI Taxonomy" id="138068"/>
    <lineage>
        <taxon>Eukaryota</taxon>
        <taxon>Fungi</taxon>
        <taxon>Dikarya</taxon>
        <taxon>Ascomycota</taxon>
        <taxon>Pezizomycotina</taxon>
        <taxon>Sordariomycetes</taxon>
        <taxon>Xylariomycetidae</taxon>
        <taxon>Amphisphaeriales</taxon>
        <taxon>Sporocadaceae</taxon>
        <taxon>Seiridium</taxon>
    </lineage>
</organism>